<sequence>MVRSRLTAHVIHLRRREDRKERFLRWNAGHAVEWHWHDAVEAAAVDRQDGELLSSPDLAVDDAVIATAMSHRRQWRQCVADDAPRLIFEDDACARHGFEPLLSRGLAGLSAADLIFFGCNTDAELMLELPDRLFSYVVFGNAAHASPGYFDAFAKTAPPCSPPILYQAYLTWGLLAYAVSPAGAAKLLRECFPLRPVTVDLFQHGRKVESMAIDAMLNAAMQRGAVRALTCFPPLVIGPNADSDLDARKG</sequence>
<name>A0ABS5ICL1_9PROT</name>
<proteinExistence type="predicted"/>
<keyword evidence="3" id="KW-1185">Reference proteome</keyword>
<dbReference type="EMBL" id="JAGTUF010000008">
    <property type="protein sequence ID" value="MBR9972159.1"/>
    <property type="molecule type" value="Genomic_DNA"/>
</dbReference>
<dbReference type="RefSeq" id="WP_211548630.1">
    <property type="nucleotide sequence ID" value="NZ_JAGTUF010000008.1"/>
</dbReference>
<organism evidence="2 3">
    <name type="scientific">Magnetospirillum sulfuroxidans</name>
    <dbReference type="NCBI Taxonomy" id="611300"/>
    <lineage>
        <taxon>Bacteria</taxon>
        <taxon>Pseudomonadati</taxon>
        <taxon>Pseudomonadota</taxon>
        <taxon>Alphaproteobacteria</taxon>
        <taxon>Rhodospirillales</taxon>
        <taxon>Rhodospirillaceae</taxon>
        <taxon>Magnetospirillum</taxon>
    </lineage>
</organism>
<feature type="domain" description="Glycosyl transferase family 25" evidence="1">
    <location>
        <begin position="8"/>
        <end position="115"/>
    </location>
</feature>
<gene>
    <name evidence="2" type="ORF">KEC16_10595</name>
</gene>
<comment type="caution">
    <text evidence="2">The sequence shown here is derived from an EMBL/GenBank/DDBJ whole genome shotgun (WGS) entry which is preliminary data.</text>
</comment>
<evidence type="ECO:0000313" key="2">
    <source>
        <dbReference type="EMBL" id="MBR9972159.1"/>
    </source>
</evidence>
<reference evidence="2 3" key="1">
    <citation type="submission" date="2021-04" db="EMBL/GenBank/DDBJ databases">
        <title>Magnetospirillum sulfuroxidans sp. nov., a facultative chemolithoautotrophic sulfur-oxidizing alphaproteobacterium isolated from freshwater sediment and proposals for Paramagetospirillum gen. nov., and Magnetospirillaceae fam. nov.</title>
        <authorList>
            <person name="Koziaeva V."/>
            <person name="Geelhoed J.S."/>
            <person name="Sorokin D.Y."/>
            <person name="Grouzdev D.S."/>
        </authorList>
    </citation>
    <scope>NUCLEOTIDE SEQUENCE [LARGE SCALE GENOMIC DNA]</scope>
    <source>
        <strain evidence="2 3">J10</strain>
    </source>
</reference>
<dbReference type="Pfam" id="PF01755">
    <property type="entry name" value="Glyco_transf_25"/>
    <property type="match status" value="1"/>
</dbReference>
<evidence type="ECO:0000313" key="3">
    <source>
        <dbReference type="Proteomes" id="UP000680714"/>
    </source>
</evidence>
<evidence type="ECO:0000259" key="1">
    <source>
        <dbReference type="Pfam" id="PF01755"/>
    </source>
</evidence>
<protein>
    <submittedName>
        <fullName evidence="2">Glycosyltransferase family 25 protein</fullName>
    </submittedName>
</protein>
<dbReference type="InterPro" id="IPR002654">
    <property type="entry name" value="Glyco_trans_25"/>
</dbReference>
<accession>A0ABS5ICL1</accession>
<dbReference type="Proteomes" id="UP000680714">
    <property type="component" value="Unassembled WGS sequence"/>
</dbReference>